<dbReference type="Gene3D" id="1.10.260.40">
    <property type="entry name" value="lambda repressor-like DNA-binding domains"/>
    <property type="match status" value="1"/>
</dbReference>
<dbReference type="SMART" id="SM00530">
    <property type="entry name" value="HTH_XRE"/>
    <property type="match status" value="1"/>
</dbReference>
<dbReference type="PROSITE" id="PS50943">
    <property type="entry name" value="HTH_CROC1"/>
    <property type="match status" value="1"/>
</dbReference>
<evidence type="ECO:0000313" key="2">
    <source>
        <dbReference type="EMBL" id="GAA4746703.1"/>
    </source>
</evidence>
<dbReference type="CDD" id="cd00093">
    <property type="entry name" value="HTH_XRE"/>
    <property type="match status" value="1"/>
</dbReference>
<reference evidence="3" key="1">
    <citation type="journal article" date="2019" name="Int. J. Syst. Evol. Microbiol.">
        <title>The Global Catalogue of Microorganisms (GCM) 10K type strain sequencing project: providing services to taxonomists for standard genome sequencing and annotation.</title>
        <authorList>
            <consortium name="The Broad Institute Genomics Platform"/>
            <consortium name="The Broad Institute Genome Sequencing Center for Infectious Disease"/>
            <person name="Wu L."/>
            <person name="Ma J."/>
        </authorList>
    </citation>
    <scope>NUCLEOTIDE SEQUENCE [LARGE SCALE GENOMIC DNA]</scope>
    <source>
        <strain evidence="3">JCM 19015</strain>
    </source>
</reference>
<dbReference type="InterPro" id="IPR041413">
    <property type="entry name" value="MLTR_LBD"/>
</dbReference>
<gene>
    <name evidence="2" type="ORF">GCM10025783_18430</name>
</gene>
<organism evidence="2 3">
    <name type="scientific">Amnibacterium soli</name>
    <dbReference type="NCBI Taxonomy" id="1282736"/>
    <lineage>
        <taxon>Bacteria</taxon>
        <taxon>Bacillati</taxon>
        <taxon>Actinomycetota</taxon>
        <taxon>Actinomycetes</taxon>
        <taxon>Micrococcales</taxon>
        <taxon>Microbacteriaceae</taxon>
        <taxon>Amnibacterium</taxon>
    </lineage>
</organism>
<dbReference type="Gene3D" id="3.30.450.180">
    <property type="match status" value="1"/>
</dbReference>
<accession>A0ABP8Z4Z6</accession>
<keyword evidence="3" id="KW-1185">Reference proteome</keyword>
<feature type="domain" description="HTH cro/C1-type" evidence="1">
    <location>
        <begin position="32"/>
        <end position="83"/>
    </location>
</feature>
<comment type="caution">
    <text evidence="2">The sequence shown here is derived from an EMBL/GenBank/DDBJ whole genome shotgun (WGS) entry which is preliminary data.</text>
</comment>
<dbReference type="SUPFAM" id="SSF47413">
    <property type="entry name" value="lambda repressor-like DNA-binding domains"/>
    <property type="match status" value="1"/>
</dbReference>
<dbReference type="PANTHER" id="PTHR35010">
    <property type="entry name" value="BLL4672 PROTEIN-RELATED"/>
    <property type="match status" value="1"/>
</dbReference>
<evidence type="ECO:0000259" key="1">
    <source>
        <dbReference type="PROSITE" id="PS50943"/>
    </source>
</evidence>
<dbReference type="Pfam" id="PF17765">
    <property type="entry name" value="MLTR_LBD"/>
    <property type="match status" value="1"/>
</dbReference>
<dbReference type="InterPro" id="IPR010982">
    <property type="entry name" value="Lambda_DNA-bd_dom_sf"/>
</dbReference>
<protein>
    <submittedName>
        <fullName evidence="2">Helix-turn-helix transcriptional regulator</fullName>
    </submittedName>
</protein>
<sequence length="288" mass="31596">MDTRAEIREFLASRRGRLTPQAAGLPASGGNRRVQGLRREEVAMLAGVSVDYYTQLERGRLTGVSDAVLEALVRALQLDEAERAHLFDLARAANASPVASRSARTTEAVRPTIQRMLDAITEAPAWVRNERFDLLAGNALGRALYSPVFTMPGRVNTARFAFLDPAAETFFRDWEHTADDTVATLHGVAGRNPHDKRLTDLIGELSTRSEAFRRRWAAHDVRFHRTGLKRLHHPVVGDLDLTFEALELPADPGLLMLVYGAEPGSPSSDGLRLLATLQATERAAITAG</sequence>
<dbReference type="Pfam" id="PF13560">
    <property type="entry name" value="HTH_31"/>
    <property type="match status" value="1"/>
</dbReference>
<dbReference type="InterPro" id="IPR001387">
    <property type="entry name" value="Cro/C1-type_HTH"/>
</dbReference>
<name>A0ABP8Z4Z6_9MICO</name>
<evidence type="ECO:0000313" key="3">
    <source>
        <dbReference type="Proteomes" id="UP001500121"/>
    </source>
</evidence>
<dbReference type="PANTHER" id="PTHR35010:SF2">
    <property type="entry name" value="BLL4672 PROTEIN"/>
    <property type="match status" value="1"/>
</dbReference>
<proteinExistence type="predicted"/>
<dbReference type="RefSeq" id="WP_345480844.1">
    <property type="nucleotide sequence ID" value="NZ_BAABLP010000003.1"/>
</dbReference>
<dbReference type="EMBL" id="BAABLP010000003">
    <property type="protein sequence ID" value="GAA4746703.1"/>
    <property type="molecule type" value="Genomic_DNA"/>
</dbReference>
<dbReference type="Proteomes" id="UP001500121">
    <property type="component" value="Unassembled WGS sequence"/>
</dbReference>